<organism evidence="1 2">
    <name type="scientific">Cyprinodon variegatus</name>
    <name type="common">Sheepshead minnow</name>
    <dbReference type="NCBI Taxonomy" id="28743"/>
    <lineage>
        <taxon>Eukaryota</taxon>
        <taxon>Metazoa</taxon>
        <taxon>Chordata</taxon>
        <taxon>Craniata</taxon>
        <taxon>Vertebrata</taxon>
        <taxon>Euteleostomi</taxon>
        <taxon>Actinopterygii</taxon>
        <taxon>Neopterygii</taxon>
        <taxon>Teleostei</taxon>
        <taxon>Neoteleostei</taxon>
        <taxon>Acanthomorphata</taxon>
        <taxon>Ovalentaria</taxon>
        <taxon>Atherinomorphae</taxon>
        <taxon>Cyprinodontiformes</taxon>
        <taxon>Cyprinodontidae</taxon>
        <taxon>Cyprinodon</taxon>
    </lineage>
</organism>
<name>A0A3Q2C7E5_CYPVA</name>
<dbReference type="OMA" id="MDICAVS"/>
<dbReference type="STRING" id="28743.ENSCVAP00000000563"/>
<protein>
    <submittedName>
        <fullName evidence="1">Uncharacterized protein</fullName>
    </submittedName>
</protein>
<dbReference type="AlphaFoldDB" id="A0A3Q2C7E5"/>
<keyword evidence="2" id="KW-1185">Reference proteome</keyword>
<evidence type="ECO:0000313" key="1">
    <source>
        <dbReference type="Ensembl" id="ENSCVAP00000000563.1"/>
    </source>
</evidence>
<evidence type="ECO:0000313" key="2">
    <source>
        <dbReference type="Proteomes" id="UP000265020"/>
    </source>
</evidence>
<dbReference type="Proteomes" id="UP000265020">
    <property type="component" value="Unassembled WGS sequence"/>
</dbReference>
<sequence length="160" mass="18517">MLHEIAFLFVHVKQSCRNIKVIQKIKNVLNLAQSLGQQRCSDMYESGQQLVSKFCQHTDDWKHKNICNDQLKSKSHIRNREKRQVSMSHTHLQTLKHFLTSAEAKCEFIENFVAMCAESDIPLERIRKLRPFLIKHWKATGSAARTCKQPSSNSPTWPSG</sequence>
<dbReference type="GeneTree" id="ENSGT00940000177189"/>
<reference evidence="1" key="1">
    <citation type="submission" date="2025-08" db="UniProtKB">
        <authorList>
            <consortium name="Ensembl"/>
        </authorList>
    </citation>
    <scope>IDENTIFICATION</scope>
</reference>
<proteinExistence type="predicted"/>
<accession>A0A3Q2C7E5</accession>
<reference evidence="1" key="2">
    <citation type="submission" date="2025-09" db="UniProtKB">
        <authorList>
            <consortium name="Ensembl"/>
        </authorList>
    </citation>
    <scope>IDENTIFICATION</scope>
</reference>
<dbReference type="Ensembl" id="ENSCVAT00000014857.1">
    <property type="protein sequence ID" value="ENSCVAP00000000563.1"/>
    <property type="gene ID" value="ENSCVAG00000001492.1"/>
</dbReference>